<dbReference type="GO" id="GO:0005615">
    <property type="term" value="C:extracellular space"/>
    <property type="evidence" value="ECO:0007669"/>
    <property type="project" value="TreeGrafter"/>
</dbReference>
<accession>A0A1W7RA62</accession>
<comment type="similarity">
    <text evidence="2 6">Belongs to the TGF-beta family.</text>
</comment>
<keyword evidence="5" id="KW-1015">Disulfide bond</keyword>
<proteinExistence type="inferred from homology"/>
<dbReference type="SMART" id="SM00204">
    <property type="entry name" value="TGFB"/>
    <property type="match status" value="1"/>
</dbReference>
<evidence type="ECO:0000259" key="8">
    <source>
        <dbReference type="PROSITE" id="PS51362"/>
    </source>
</evidence>
<dbReference type="PANTHER" id="PTHR11848:SF298">
    <property type="entry name" value="DAWDLE, ISOFORM A"/>
    <property type="match status" value="1"/>
</dbReference>
<dbReference type="CDD" id="cd13752">
    <property type="entry name" value="TGF_beta_INHB"/>
    <property type="match status" value="1"/>
</dbReference>
<dbReference type="InterPro" id="IPR017948">
    <property type="entry name" value="TGFb_CS"/>
</dbReference>
<evidence type="ECO:0000313" key="9">
    <source>
        <dbReference type="EMBL" id="JAV48024.1"/>
    </source>
</evidence>
<evidence type="ECO:0000256" key="2">
    <source>
        <dbReference type="ARBA" id="ARBA00006656"/>
    </source>
</evidence>
<evidence type="ECO:0000256" key="6">
    <source>
        <dbReference type="RuleBase" id="RU000354"/>
    </source>
</evidence>
<evidence type="ECO:0000256" key="7">
    <source>
        <dbReference type="SAM" id="SignalP"/>
    </source>
</evidence>
<protein>
    <submittedName>
        <fullName evidence="9">Myostatin</fullName>
    </submittedName>
</protein>
<dbReference type="AlphaFoldDB" id="A0A1W7RA62"/>
<comment type="subcellular location">
    <subcellularLocation>
        <location evidence="1">Secreted</location>
    </subcellularLocation>
</comment>
<keyword evidence="4 6" id="KW-0339">Growth factor</keyword>
<dbReference type="EMBL" id="GFAH01000365">
    <property type="protein sequence ID" value="JAV48024.1"/>
    <property type="molecule type" value="Transcribed_RNA"/>
</dbReference>
<dbReference type="PANTHER" id="PTHR11848">
    <property type="entry name" value="TGF-BETA FAMILY"/>
    <property type="match status" value="1"/>
</dbReference>
<dbReference type="Pfam" id="PF00019">
    <property type="entry name" value="TGF_beta"/>
    <property type="match status" value="1"/>
</dbReference>
<sequence length="370" mass="42077">MDCRVTVLLASVTLLACVSHCLGDEPTAQPCRECAERKRLADEILSSEELRQARIELIKRQILQKLRLSEPPRPSRPILPSVITSQGILSNSNNLLSDDNIDEYYGTTENVVLFPDNTTADGVRRRGVPWTRMRFHLDQLTSFTPGRPTAHLWVYRNQQNSSNITYVLYDIQPATSTTEFRERLLHVDHVIGHSLPSWHRYDITPSLGNWLRSGQTRSFDIDCHGCITDPIGKIADKRPFIVISADPSRHSQRSKRSIKCTSGTSHCCRETFYLSFREIGWNDWIIQPPGYTANFCRGSCEDDISISRYHHTSLMQQVIQGQRAKQTNVTVSLCCTPSKMSSIMLIYVDKDGPIYQKRMPNMVVEACDCA</sequence>
<dbReference type="PROSITE" id="PS51362">
    <property type="entry name" value="TGF_BETA_2"/>
    <property type="match status" value="1"/>
</dbReference>
<organism evidence="9">
    <name type="scientific">Hadrurus spadix</name>
    <dbReference type="NCBI Taxonomy" id="141984"/>
    <lineage>
        <taxon>Eukaryota</taxon>
        <taxon>Metazoa</taxon>
        <taxon>Ecdysozoa</taxon>
        <taxon>Arthropoda</taxon>
        <taxon>Chelicerata</taxon>
        <taxon>Arachnida</taxon>
        <taxon>Scorpiones</taxon>
        <taxon>Iurida</taxon>
        <taxon>Iuroidea</taxon>
        <taxon>Hadrurus</taxon>
    </lineage>
</organism>
<feature type="domain" description="TGF-beta family profile" evidence="8">
    <location>
        <begin position="253"/>
        <end position="370"/>
    </location>
</feature>
<dbReference type="PROSITE" id="PS51257">
    <property type="entry name" value="PROKAR_LIPOPROTEIN"/>
    <property type="match status" value="1"/>
</dbReference>
<dbReference type="InterPro" id="IPR015615">
    <property type="entry name" value="TGF-beta-rel"/>
</dbReference>
<evidence type="ECO:0000256" key="1">
    <source>
        <dbReference type="ARBA" id="ARBA00004613"/>
    </source>
</evidence>
<dbReference type="Gene3D" id="2.60.120.970">
    <property type="match status" value="1"/>
</dbReference>
<dbReference type="SUPFAM" id="SSF57501">
    <property type="entry name" value="Cystine-knot cytokines"/>
    <property type="match status" value="1"/>
</dbReference>
<dbReference type="PROSITE" id="PS00250">
    <property type="entry name" value="TGF_BETA_1"/>
    <property type="match status" value="1"/>
</dbReference>
<dbReference type="Pfam" id="PF00688">
    <property type="entry name" value="TGFb_propeptide"/>
    <property type="match status" value="1"/>
</dbReference>
<dbReference type="InterPro" id="IPR029034">
    <property type="entry name" value="Cystine-knot_cytokine"/>
</dbReference>
<evidence type="ECO:0000256" key="5">
    <source>
        <dbReference type="ARBA" id="ARBA00023157"/>
    </source>
</evidence>
<feature type="signal peptide" evidence="7">
    <location>
        <begin position="1"/>
        <end position="23"/>
    </location>
</feature>
<keyword evidence="7" id="KW-0732">Signal</keyword>
<dbReference type="Gene3D" id="2.10.90.10">
    <property type="entry name" value="Cystine-knot cytokines"/>
    <property type="match status" value="1"/>
</dbReference>
<reference evidence="9" key="1">
    <citation type="submission" date="2016-11" db="EMBL/GenBank/DDBJ databases">
        <title>Venom-gland transcriptomics and venom proteomics of the black-back scorpion (Hadrurus spadix) reveal detectability challenges and an unexplored realm of animal toxin diversity.</title>
        <authorList>
            <person name="Rokyta D.R."/>
            <person name="Ward M.J."/>
        </authorList>
    </citation>
    <scope>NUCLEOTIDE SEQUENCE</scope>
    <source>
        <tissue evidence="9">Venom gland</tissue>
    </source>
</reference>
<evidence type="ECO:0000256" key="3">
    <source>
        <dbReference type="ARBA" id="ARBA00022525"/>
    </source>
</evidence>
<dbReference type="GO" id="GO:0005125">
    <property type="term" value="F:cytokine activity"/>
    <property type="evidence" value="ECO:0007669"/>
    <property type="project" value="TreeGrafter"/>
</dbReference>
<dbReference type="PRINTS" id="PR00669">
    <property type="entry name" value="INHIBINA"/>
</dbReference>
<dbReference type="InterPro" id="IPR001839">
    <property type="entry name" value="TGF-b_C"/>
</dbReference>
<name>A0A1W7RA62_9SCOR</name>
<evidence type="ECO:0000256" key="4">
    <source>
        <dbReference type="ARBA" id="ARBA00023030"/>
    </source>
</evidence>
<dbReference type="GO" id="GO:0008083">
    <property type="term" value="F:growth factor activity"/>
    <property type="evidence" value="ECO:0007669"/>
    <property type="project" value="UniProtKB-KW"/>
</dbReference>
<keyword evidence="3" id="KW-0964">Secreted</keyword>
<feature type="chain" id="PRO_5012032118" evidence="7">
    <location>
        <begin position="24"/>
        <end position="370"/>
    </location>
</feature>
<dbReference type="InterPro" id="IPR001111">
    <property type="entry name" value="TGF-b_propeptide"/>
</dbReference>